<proteinExistence type="predicted"/>
<comment type="caution">
    <text evidence="2">The sequence shown here is derived from an EMBL/GenBank/DDBJ whole genome shotgun (WGS) entry which is preliminary data.</text>
</comment>
<protein>
    <submittedName>
        <fullName evidence="2">Uncharacterized protein</fullName>
    </submittedName>
</protein>
<dbReference type="EMBL" id="JAHFZB010000046">
    <property type="protein sequence ID" value="KAK6468033.1"/>
    <property type="molecule type" value="Genomic_DNA"/>
</dbReference>
<dbReference type="Proteomes" id="UP001369086">
    <property type="component" value="Unassembled WGS sequence"/>
</dbReference>
<feature type="region of interest" description="Disordered" evidence="1">
    <location>
        <begin position="123"/>
        <end position="154"/>
    </location>
</feature>
<feature type="compositionally biased region" description="Basic residues" evidence="1">
    <location>
        <begin position="128"/>
        <end position="137"/>
    </location>
</feature>
<gene>
    <name evidence="2" type="ORF">HHUSO_G34396</name>
</gene>
<evidence type="ECO:0000313" key="2">
    <source>
        <dbReference type="EMBL" id="KAK6468033.1"/>
    </source>
</evidence>
<keyword evidence="3" id="KW-1185">Reference proteome</keyword>
<evidence type="ECO:0000256" key="1">
    <source>
        <dbReference type="SAM" id="MobiDB-lite"/>
    </source>
</evidence>
<organism evidence="2 3">
    <name type="scientific">Huso huso</name>
    <name type="common">Beluga</name>
    <name type="synonym">Acipenser huso</name>
    <dbReference type="NCBI Taxonomy" id="61971"/>
    <lineage>
        <taxon>Eukaryota</taxon>
        <taxon>Metazoa</taxon>
        <taxon>Chordata</taxon>
        <taxon>Craniata</taxon>
        <taxon>Vertebrata</taxon>
        <taxon>Euteleostomi</taxon>
        <taxon>Actinopterygii</taxon>
        <taxon>Chondrostei</taxon>
        <taxon>Acipenseriformes</taxon>
        <taxon>Acipenseridae</taxon>
        <taxon>Huso</taxon>
    </lineage>
</organism>
<reference evidence="2 3" key="1">
    <citation type="submission" date="2021-05" db="EMBL/GenBank/DDBJ databases">
        <authorList>
            <person name="Zahm M."/>
            <person name="Klopp C."/>
            <person name="Cabau C."/>
            <person name="Kuhl H."/>
            <person name="Suciu R."/>
            <person name="Ciorpac M."/>
            <person name="Holostenco D."/>
            <person name="Gessner J."/>
            <person name="Wuertz S."/>
            <person name="Hohne C."/>
            <person name="Stock M."/>
            <person name="Gislard M."/>
            <person name="Lluch J."/>
            <person name="Milhes M."/>
            <person name="Lampietro C."/>
            <person name="Lopez Roques C."/>
            <person name="Donnadieu C."/>
            <person name="Du K."/>
            <person name="Schartl M."/>
            <person name="Guiguen Y."/>
        </authorList>
    </citation>
    <scope>NUCLEOTIDE SEQUENCE [LARGE SCALE GENOMIC DNA]</scope>
    <source>
        <strain evidence="2">Hh-F2</strain>
        <tissue evidence="2">Blood</tissue>
    </source>
</reference>
<sequence length="175" mass="19972">MGLEFLQNAECTWDEEGEIDFHDDWKKIPRAVAVFLYSFNKTSAETFLKHLQDETDFSYDYGAGVIFPKEKSTGQNNLILFADEGLFENTIKKENFLQFVNDCWKKYLNKEERNDNLDVLKVPNKGSPRVKTRKRKAVLGPPSKKISTASGPRSTLESCAGPIFTTNFRPTFATT</sequence>
<accession>A0ABR0Y6E9</accession>
<name>A0ABR0Y6E9_HUSHU</name>
<feature type="compositionally biased region" description="Polar residues" evidence="1">
    <location>
        <begin position="145"/>
        <end position="154"/>
    </location>
</feature>
<evidence type="ECO:0000313" key="3">
    <source>
        <dbReference type="Proteomes" id="UP001369086"/>
    </source>
</evidence>